<feature type="domain" description="DUF397" evidence="1">
    <location>
        <begin position="11"/>
        <end position="61"/>
    </location>
</feature>
<protein>
    <submittedName>
        <fullName evidence="2">DUF397 domain-containing protein</fullName>
    </submittedName>
</protein>
<evidence type="ECO:0000259" key="1">
    <source>
        <dbReference type="Pfam" id="PF04149"/>
    </source>
</evidence>
<dbReference type="Proteomes" id="UP001167160">
    <property type="component" value="Unassembled WGS sequence"/>
</dbReference>
<evidence type="ECO:0000313" key="2">
    <source>
        <dbReference type="EMBL" id="MCM2579016.1"/>
    </source>
</evidence>
<reference evidence="2" key="1">
    <citation type="journal article" date="2023" name="Int. J. Syst. Evol. Microbiol.">
        <title>Streptomyces meridianus sp. nov. isolated from brackish water of the Tagus estuary in Alcochete, Portugal.</title>
        <authorList>
            <person name="Santos J.D.N."/>
            <person name="Klimek D."/>
            <person name="Calusinska M."/>
            <person name="Lobo Da Cunha A."/>
            <person name="Catita J."/>
            <person name="Goncalves H."/>
            <person name="Gonzalez I."/>
            <person name="Reyes F."/>
            <person name="Lage O.M."/>
        </authorList>
    </citation>
    <scope>NUCLEOTIDE SEQUENCE</scope>
    <source>
        <strain evidence="2">MTZ3.1</strain>
    </source>
</reference>
<dbReference type="RefSeq" id="WP_251416361.1">
    <property type="nucleotide sequence ID" value="NZ_JAMQGM010000037.1"/>
</dbReference>
<organism evidence="2 3">
    <name type="scientific">Streptomyces meridianus</name>
    <dbReference type="NCBI Taxonomy" id="2938945"/>
    <lineage>
        <taxon>Bacteria</taxon>
        <taxon>Bacillati</taxon>
        <taxon>Actinomycetota</taxon>
        <taxon>Actinomycetes</taxon>
        <taxon>Kitasatosporales</taxon>
        <taxon>Streptomycetaceae</taxon>
        <taxon>Streptomyces</taxon>
    </lineage>
</organism>
<accession>A0ABT0X915</accession>
<evidence type="ECO:0000313" key="3">
    <source>
        <dbReference type="Proteomes" id="UP001167160"/>
    </source>
</evidence>
<sequence>MAIQQGATDMWTKSTYSTGNGACVEVKSPAIRTVAVRDSKDPEGPSLGFRPEAWTAFVTEVASGRFDLR</sequence>
<comment type="caution">
    <text evidence="2">The sequence shown here is derived from an EMBL/GenBank/DDBJ whole genome shotgun (WGS) entry which is preliminary data.</text>
</comment>
<proteinExistence type="predicted"/>
<keyword evidence="3" id="KW-1185">Reference proteome</keyword>
<name>A0ABT0X915_9ACTN</name>
<dbReference type="Pfam" id="PF04149">
    <property type="entry name" value="DUF397"/>
    <property type="match status" value="1"/>
</dbReference>
<gene>
    <name evidence="2" type="ORF">M1E25_16930</name>
</gene>
<dbReference type="EMBL" id="JAMQGM010000037">
    <property type="protein sequence ID" value="MCM2579016.1"/>
    <property type="molecule type" value="Genomic_DNA"/>
</dbReference>
<dbReference type="InterPro" id="IPR007278">
    <property type="entry name" value="DUF397"/>
</dbReference>